<reference evidence="1" key="1">
    <citation type="journal article" date="2020" name="Nature">
        <title>Giant virus diversity and host interactions through global metagenomics.</title>
        <authorList>
            <person name="Schulz F."/>
            <person name="Roux S."/>
            <person name="Paez-Espino D."/>
            <person name="Jungbluth S."/>
            <person name="Walsh D.A."/>
            <person name="Denef V.J."/>
            <person name="McMahon K.D."/>
            <person name="Konstantinidis K.T."/>
            <person name="Eloe-Fadrosh E.A."/>
            <person name="Kyrpides N.C."/>
            <person name="Woyke T."/>
        </authorList>
    </citation>
    <scope>NUCLEOTIDE SEQUENCE</scope>
    <source>
        <strain evidence="1">GVMAG-M-3300020182-33</strain>
    </source>
</reference>
<dbReference type="EMBL" id="MN739301">
    <property type="protein sequence ID" value="QHS97659.1"/>
    <property type="molecule type" value="Genomic_DNA"/>
</dbReference>
<evidence type="ECO:0008006" key="2">
    <source>
        <dbReference type="Google" id="ProtNLM"/>
    </source>
</evidence>
<dbReference type="SUPFAM" id="SSF46924">
    <property type="entry name" value="RNA polymerase subunit RPB10"/>
    <property type="match status" value="1"/>
</dbReference>
<proteinExistence type="predicted"/>
<accession>A0A6C0C1L5</accession>
<organism evidence="1">
    <name type="scientific">viral metagenome</name>
    <dbReference type="NCBI Taxonomy" id="1070528"/>
    <lineage>
        <taxon>unclassified sequences</taxon>
        <taxon>metagenomes</taxon>
        <taxon>organismal metagenomes</taxon>
    </lineage>
</organism>
<dbReference type="Gene3D" id="1.10.10.60">
    <property type="entry name" value="Homeodomain-like"/>
    <property type="match status" value="1"/>
</dbReference>
<dbReference type="AlphaFoldDB" id="A0A6C0C1L5"/>
<sequence length="81" mass="9109">MQPLRCWTCGRSLHGISSALQETANTGGSLGDILDKCKVNRYCCRRFALGELPRKDIPSNDFMRHFGYVASKEETTTEPSR</sequence>
<dbReference type="GO" id="GO:0003677">
    <property type="term" value="F:DNA binding"/>
    <property type="evidence" value="ECO:0007669"/>
    <property type="project" value="InterPro"/>
</dbReference>
<dbReference type="GO" id="GO:0006351">
    <property type="term" value="P:DNA-templated transcription"/>
    <property type="evidence" value="ECO:0007669"/>
    <property type="project" value="InterPro"/>
</dbReference>
<dbReference type="InterPro" id="IPR000268">
    <property type="entry name" value="RPABC5/Rpb10"/>
</dbReference>
<dbReference type="InterPro" id="IPR023580">
    <property type="entry name" value="RNA_pol_su_RPB10"/>
</dbReference>
<name>A0A6C0C1L5_9ZZZZ</name>
<dbReference type="Pfam" id="PF01194">
    <property type="entry name" value="RNA_pol_N"/>
    <property type="match status" value="1"/>
</dbReference>
<evidence type="ECO:0000313" key="1">
    <source>
        <dbReference type="EMBL" id="QHS97659.1"/>
    </source>
</evidence>
<protein>
    <recommendedName>
        <fullName evidence="2">DNA-directed RNA polymerase</fullName>
    </recommendedName>
</protein>
<dbReference type="GO" id="GO:0003899">
    <property type="term" value="F:DNA-directed RNA polymerase activity"/>
    <property type="evidence" value="ECO:0007669"/>
    <property type="project" value="InterPro"/>
</dbReference>